<feature type="transmembrane region" description="Helical" evidence="5">
    <location>
        <begin position="98"/>
        <end position="120"/>
    </location>
</feature>
<dbReference type="Pfam" id="PF00916">
    <property type="entry name" value="Sulfate_transp"/>
    <property type="match status" value="1"/>
</dbReference>
<evidence type="ECO:0000256" key="4">
    <source>
        <dbReference type="ARBA" id="ARBA00023136"/>
    </source>
</evidence>
<dbReference type="AlphaFoldDB" id="A0A9J6RHM8"/>
<feature type="transmembrane region" description="Helical" evidence="5">
    <location>
        <begin position="386"/>
        <end position="415"/>
    </location>
</feature>
<gene>
    <name evidence="7" type="primary">sulP</name>
    <name evidence="7" type="ORF">OWO01_15625</name>
</gene>
<evidence type="ECO:0000256" key="2">
    <source>
        <dbReference type="ARBA" id="ARBA00022692"/>
    </source>
</evidence>
<dbReference type="InterPro" id="IPR011547">
    <property type="entry name" value="SLC26A/SulP_dom"/>
</dbReference>
<dbReference type="EMBL" id="JAPRAT010000050">
    <property type="protein sequence ID" value="MCZ0704625.1"/>
    <property type="molecule type" value="Genomic_DNA"/>
</dbReference>
<dbReference type="PANTHER" id="PTHR11814">
    <property type="entry name" value="SULFATE TRANSPORTER"/>
    <property type="match status" value="1"/>
</dbReference>
<dbReference type="RefSeq" id="WP_268781401.1">
    <property type="nucleotide sequence ID" value="NZ_JAPRAT010000050.1"/>
</dbReference>
<proteinExistence type="predicted"/>
<feature type="domain" description="SLC26A/SulP transporter" evidence="6">
    <location>
        <begin position="20"/>
        <end position="388"/>
    </location>
</feature>
<feature type="transmembrane region" description="Helical" evidence="5">
    <location>
        <begin position="178"/>
        <end position="196"/>
    </location>
</feature>
<name>A0A9J6RHM8_9BACI</name>
<keyword evidence="3 5" id="KW-1133">Transmembrane helix</keyword>
<feature type="transmembrane region" description="Helical" evidence="5">
    <location>
        <begin position="320"/>
        <end position="341"/>
    </location>
</feature>
<dbReference type="GO" id="GO:0016020">
    <property type="term" value="C:membrane"/>
    <property type="evidence" value="ECO:0007669"/>
    <property type="project" value="UniProtKB-SubCell"/>
</dbReference>
<dbReference type="PROSITE" id="PS01130">
    <property type="entry name" value="SLC26A"/>
    <property type="match status" value="1"/>
</dbReference>
<feature type="transmembrane region" description="Helical" evidence="5">
    <location>
        <begin position="132"/>
        <end position="154"/>
    </location>
</feature>
<evidence type="ECO:0000256" key="3">
    <source>
        <dbReference type="ARBA" id="ARBA00022989"/>
    </source>
</evidence>
<sequence>MLKRIIPALEWIPNYNKMNLTGDLSAGLIVAIMLIPQGMAYAMLAQLPPVYGLYASTIPLVIYALFGTSRQLAVGPVAMVSLLVLTGVTSMAEPGTNTYISLVLLLMLLSGILQFLMGVLKIGSLIHFIPHSVISGFTSAAAILIGLSQLNYLLGIDLNTNKGTFHVLFELPSRMNEVHLITLSIGLFSMLLLILLKRTVPKLPAQIVVVVLSVLVLNLFQLQQQGVEIVGEIPRGLPSLSIPRLDMTSIRDLFLIALAVALIGFMESIAMAKVIAAKEGYNIEPNQELIAIGLSNIGGAFFSGSPVAGSLSRSAVNHQAGAKTPLATIITAIIISLTLLFFTDLFYYLPHAVLAAIIIVAISSLIDTKTAVQLFRNNRPQGWTWVMTFVATLTLGVETGLVIGILYACLVSFSLKRRSRSVSKKISSRNHSNSE</sequence>
<evidence type="ECO:0000256" key="1">
    <source>
        <dbReference type="ARBA" id="ARBA00004141"/>
    </source>
</evidence>
<evidence type="ECO:0000256" key="5">
    <source>
        <dbReference type="SAM" id="Phobius"/>
    </source>
</evidence>
<feature type="transmembrane region" description="Helical" evidence="5">
    <location>
        <begin position="203"/>
        <end position="222"/>
    </location>
</feature>
<protein>
    <submittedName>
        <fullName evidence="7">Sulfate permease</fullName>
    </submittedName>
</protein>
<feature type="transmembrane region" description="Helical" evidence="5">
    <location>
        <begin position="20"/>
        <end position="44"/>
    </location>
</feature>
<feature type="transmembrane region" description="Helical" evidence="5">
    <location>
        <begin position="73"/>
        <end position="92"/>
    </location>
</feature>
<evidence type="ECO:0000313" key="8">
    <source>
        <dbReference type="Proteomes" id="UP001084197"/>
    </source>
</evidence>
<keyword evidence="4 5" id="KW-0472">Membrane</keyword>
<evidence type="ECO:0000313" key="7">
    <source>
        <dbReference type="EMBL" id="MCZ0704625.1"/>
    </source>
</evidence>
<dbReference type="InterPro" id="IPR001902">
    <property type="entry name" value="SLC26A/SulP_fam"/>
</dbReference>
<feature type="transmembrane region" description="Helical" evidence="5">
    <location>
        <begin position="289"/>
        <end position="308"/>
    </location>
</feature>
<feature type="transmembrane region" description="Helical" evidence="5">
    <location>
        <begin position="348"/>
        <end position="366"/>
    </location>
</feature>
<evidence type="ECO:0000259" key="6">
    <source>
        <dbReference type="Pfam" id="PF00916"/>
    </source>
</evidence>
<reference evidence="7" key="1">
    <citation type="submission" date="2022-11" db="EMBL/GenBank/DDBJ databases">
        <title>WGS of Natronobacillus azotifigens 24KS-1, an anaerobic diazotrophic haloalkaliphile from soda-rich habitats.</title>
        <authorList>
            <person name="Sorokin D.Y."/>
            <person name="Merkel A.Y."/>
        </authorList>
    </citation>
    <scope>NUCLEOTIDE SEQUENCE</scope>
    <source>
        <strain evidence="7">24KS-1</strain>
    </source>
</reference>
<comment type="caution">
    <text evidence="7">The sequence shown here is derived from an EMBL/GenBank/DDBJ whole genome shotgun (WGS) entry which is preliminary data.</text>
</comment>
<dbReference type="Proteomes" id="UP001084197">
    <property type="component" value="Unassembled WGS sequence"/>
</dbReference>
<feature type="transmembrane region" description="Helical" evidence="5">
    <location>
        <begin position="50"/>
        <end position="66"/>
    </location>
</feature>
<accession>A0A9J6RHM8</accession>
<comment type="subcellular location">
    <subcellularLocation>
        <location evidence="1">Membrane</location>
        <topology evidence="1">Multi-pass membrane protein</topology>
    </subcellularLocation>
</comment>
<keyword evidence="2 5" id="KW-0812">Transmembrane</keyword>
<dbReference type="GO" id="GO:0008271">
    <property type="term" value="F:secondary active sulfate transmembrane transporter activity"/>
    <property type="evidence" value="ECO:0007669"/>
    <property type="project" value="InterPro"/>
</dbReference>
<feature type="transmembrane region" description="Helical" evidence="5">
    <location>
        <begin position="253"/>
        <end position="277"/>
    </location>
</feature>
<keyword evidence="8" id="KW-1185">Reference proteome</keyword>
<dbReference type="NCBIfam" id="TIGR00815">
    <property type="entry name" value="sulP"/>
    <property type="match status" value="1"/>
</dbReference>
<organism evidence="7 8">
    <name type="scientific">Natronobacillus azotifigens</name>
    <dbReference type="NCBI Taxonomy" id="472978"/>
    <lineage>
        <taxon>Bacteria</taxon>
        <taxon>Bacillati</taxon>
        <taxon>Bacillota</taxon>
        <taxon>Bacilli</taxon>
        <taxon>Bacillales</taxon>
        <taxon>Bacillaceae</taxon>
        <taxon>Natronobacillus</taxon>
    </lineage>
</organism>
<dbReference type="InterPro" id="IPR018045">
    <property type="entry name" value="S04_transporter_CS"/>
</dbReference>